<feature type="compositionally biased region" description="Polar residues" evidence="2">
    <location>
        <begin position="1328"/>
        <end position="1353"/>
    </location>
</feature>
<feature type="compositionally biased region" description="Basic and acidic residues" evidence="2">
    <location>
        <begin position="1709"/>
        <end position="1718"/>
    </location>
</feature>
<reference evidence="4 5" key="1">
    <citation type="journal article" date="2023" name="Sci. Data">
        <title>Genome assembly of the Korean intertidal mud-creeper Batillaria attramentaria.</title>
        <authorList>
            <person name="Patra A.K."/>
            <person name="Ho P.T."/>
            <person name="Jun S."/>
            <person name="Lee S.J."/>
            <person name="Kim Y."/>
            <person name="Won Y.J."/>
        </authorList>
    </citation>
    <scope>NUCLEOTIDE SEQUENCE [LARGE SCALE GENOMIC DNA]</scope>
    <source>
        <strain evidence="4">Wonlab-2016</strain>
    </source>
</reference>
<feature type="compositionally biased region" description="Polar residues" evidence="2">
    <location>
        <begin position="746"/>
        <end position="755"/>
    </location>
</feature>
<feature type="compositionally biased region" description="Low complexity" evidence="2">
    <location>
        <begin position="656"/>
        <end position="686"/>
    </location>
</feature>
<feature type="region of interest" description="Disordered" evidence="2">
    <location>
        <begin position="868"/>
        <end position="980"/>
    </location>
</feature>
<feature type="compositionally biased region" description="Low complexity" evidence="2">
    <location>
        <begin position="722"/>
        <end position="745"/>
    </location>
</feature>
<dbReference type="Pfam" id="PF21771">
    <property type="entry name" value="CFAP58_CC"/>
    <property type="match status" value="1"/>
</dbReference>
<feature type="compositionally biased region" description="Low complexity" evidence="2">
    <location>
        <begin position="905"/>
        <end position="923"/>
    </location>
</feature>
<feature type="compositionally biased region" description="Low complexity" evidence="2">
    <location>
        <begin position="694"/>
        <end position="714"/>
    </location>
</feature>
<feature type="region of interest" description="Disordered" evidence="2">
    <location>
        <begin position="1704"/>
        <end position="1781"/>
    </location>
</feature>
<evidence type="ECO:0000313" key="4">
    <source>
        <dbReference type="EMBL" id="KAK7494644.1"/>
    </source>
</evidence>
<feature type="coiled-coil region" evidence="1">
    <location>
        <begin position="501"/>
        <end position="528"/>
    </location>
</feature>
<feature type="compositionally biased region" description="Low complexity" evidence="2">
    <location>
        <begin position="763"/>
        <end position="841"/>
    </location>
</feature>
<feature type="coiled-coil region" evidence="1">
    <location>
        <begin position="1604"/>
        <end position="1671"/>
    </location>
</feature>
<feature type="coiled-coil region" evidence="1">
    <location>
        <begin position="273"/>
        <end position="300"/>
    </location>
</feature>
<protein>
    <recommendedName>
        <fullName evidence="3">Cilia- and flagella-associated protein 58 central coiled coil domain-containing protein</fullName>
    </recommendedName>
</protein>
<feature type="region of interest" description="Disordered" evidence="2">
    <location>
        <begin position="1328"/>
        <end position="1408"/>
    </location>
</feature>
<evidence type="ECO:0000259" key="3">
    <source>
        <dbReference type="Pfam" id="PF21771"/>
    </source>
</evidence>
<feature type="compositionally biased region" description="Polar residues" evidence="2">
    <location>
        <begin position="1395"/>
        <end position="1404"/>
    </location>
</feature>
<feature type="region of interest" description="Disordered" evidence="2">
    <location>
        <begin position="1051"/>
        <end position="1149"/>
    </location>
</feature>
<dbReference type="InterPro" id="IPR007243">
    <property type="entry name" value="Atg6/Beclin"/>
</dbReference>
<keyword evidence="5" id="KW-1185">Reference proteome</keyword>
<dbReference type="EMBL" id="JACVVK020000081">
    <property type="protein sequence ID" value="KAK7494644.1"/>
    <property type="molecule type" value="Genomic_DNA"/>
</dbReference>
<accession>A0ABD0L5G1</accession>
<comment type="caution">
    <text evidence="4">The sequence shown here is derived from an EMBL/GenBank/DDBJ whole genome shotgun (WGS) entry which is preliminary data.</text>
</comment>
<proteinExistence type="predicted"/>
<feature type="region of interest" description="Disordered" evidence="2">
    <location>
        <begin position="642"/>
        <end position="841"/>
    </location>
</feature>
<dbReference type="InterPro" id="IPR036514">
    <property type="entry name" value="SGNH_hydro_sf"/>
</dbReference>
<dbReference type="PANTHER" id="PTHR12768">
    <property type="entry name" value="BECLIN 1"/>
    <property type="match status" value="1"/>
</dbReference>
<feature type="domain" description="Cilia- and flagella-associated protein 58 central coiled coil" evidence="3">
    <location>
        <begin position="1452"/>
        <end position="1536"/>
    </location>
</feature>
<feature type="compositionally biased region" description="Basic and acidic residues" evidence="2">
    <location>
        <begin position="1771"/>
        <end position="1781"/>
    </location>
</feature>
<dbReference type="Proteomes" id="UP001519460">
    <property type="component" value="Unassembled WGS sequence"/>
</dbReference>
<dbReference type="SUPFAM" id="SSF52266">
    <property type="entry name" value="SGNH hydrolase"/>
    <property type="match status" value="1"/>
</dbReference>
<organism evidence="4 5">
    <name type="scientific">Batillaria attramentaria</name>
    <dbReference type="NCBI Taxonomy" id="370345"/>
    <lineage>
        <taxon>Eukaryota</taxon>
        <taxon>Metazoa</taxon>
        <taxon>Spiralia</taxon>
        <taxon>Lophotrochozoa</taxon>
        <taxon>Mollusca</taxon>
        <taxon>Gastropoda</taxon>
        <taxon>Caenogastropoda</taxon>
        <taxon>Sorbeoconcha</taxon>
        <taxon>Cerithioidea</taxon>
        <taxon>Batillariidae</taxon>
        <taxon>Batillaria</taxon>
    </lineage>
</organism>
<keyword evidence="1" id="KW-0175">Coiled coil</keyword>
<feature type="compositionally biased region" description="Low complexity" evidence="2">
    <location>
        <begin position="932"/>
        <end position="970"/>
    </location>
</feature>
<evidence type="ECO:0000313" key="5">
    <source>
        <dbReference type="Proteomes" id="UP001519460"/>
    </source>
</evidence>
<gene>
    <name evidence="4" type="ORF">BaRGS_00014042</name>
</gene>
<evidence type="ECO:0000256" key="2">
    <source>
        <dbReference type="SAM" id="MobiDB-lite"/>
    </source>
</evidence>
<evidence type="ECO:0000256" key="1">
    <source>
        <dbReference type="SAM" id="Coils"/>
    </source>
</evidence>
<sequence>MGTVLSLHQLLDDQKDDPRLARFLREYDQNYFKLMEVRGNTERLTKRVRVLRAELAVSRCKHVVVEDVYNTNDEHVASARRVTNEVYHQMLESIEHEDKMQKERDRLQKELKALSDLFFEVAMGLPKDLKEQEAEWVEKREKIAVERDEAIVEVERLREALHDNNQRITYLEKARIDAEQRIEEIKLEIERVKTQTIVETNKRDNLVQQYQLTVKQMETREQDIEEMKQRVEKTKDQFSHVQAGTRHTTIFTERVKTELQNLLHKIRNKQFEVEAQMLRVQEAEQAIKEMLDERDVKLKEMASKQQQLDHLNKVCIAIRRKIALCEEKKAGILKKKEKQKKQCLLLQEEMEKQLLRETAVMQKEAQIHKLHALANKRLKQDNNELRYQGEEKKRFAKRMMGEWNKYQQKVQAMAHKIINTTEDERRATELGFDLMRTIALEEMKMLEIQNMYEATRAEHAVSVRTILHLHNLLNYQKERVQNMSYDTFKMVQERDYRDELLLQEQLAMQRLHRQIMLLKEQLSDKKASNSRLKGEKLLTVHIYYTRCNILVQGRACIGWAKREFNRLRSIVHAMGEAARDQLALPRGCAPFCDDNTTSLLQGTAGSTAPSTASSDDATLTIHCPDVYKSAVAINCGTVTTTDSDDNGANAAATNINDGSNSGTVTTTDSDDNSANTAATNINDDSNSGTVTNINDGSNSGTVTTTDSDDNSANTPATNINGDSNSGTVTTTTDSDDNSANAAATNINDGSNCGTVTTTDSDDNSANTAATNINGDSYSGTVTTTTDSDDNSANAAATNINDGSNSGTVTTTDSDDNSANTAATDINDGSNSSTVTTTDSDDNGANAAAIIINDGSNCGTVTTTDSDDNSANAAASNINDSSNSGTVTTTTDSDDNGANAASTNINDGSNSGTVTTTTDSNDNSARTAATNINDGSNSGTVTTSTDSDDNNVNAAATNINDGSNSGTVTTTDSDDTNSAQPISTHTALCKNSATQTTAPVGIITPDPAVAESMKAELAALRSAIAEMRQTHKVEIDSLHTEVFHLRERVTQLEERKEVASKAGKQVSKKARKSSPDPVIISPPAALPKTTVTGKVDTAAVTANDSNSQGQSSDSESRSKQVNKQPADSEQDQQDVPRPQPTISNLREWEGIPELRPDTQTLLFGDSVFRGLHATKMSVSGSDKTQVVSVSGLDKASLLNCLRNTDPTDTVTTLVLHVGVNDCKRGFVIGKKGWNSIITTAKRCFPKAAIYMSSILPTNTQQKTDPCIADSNYCLSEVCGSFKAMFVDNDSTFYTRTGEVKGGWYKDSLHPNTRGTSSLAVNIKRAYSGRTAQYTTDAPRQNQGQGKPRPSGSSNSDHRAPPSFSRPPRFRKKPTPPHDSAAPSGHVNKQDVRRVTNHVQSDSEPVSEQAMADNLHEPLSYGPPHTGPLLYTSDGRPVKWFLALDSRQREIVFLDADEKKLIRIKRIADNEYKREAAGLQRVIMDCENLNMALIKRHYDLQDMYEVSKLKQSLLYKGENMFRNRMHERAVLIAELTKTMARRRVDQKYRDQVEELRLDVEYLKELLKSSNNRSKGLIDELSHPRTIHRWRNLLARDPAMYESLRHVHKLRRDILEMDEKIEETTQQIHEMDHEYLTFRVIVLAQPSPDTVLQLKKYREDLTCYYENIKALTADLTSAIAEKKDYTTRCRLIRRKFFHLRKNWLQQKKKEQRRKDQERDNKPAVFTLQPGPYVEPLSPRSAPSPVVSISKIPGQGEQSPVISMGPMPTPCPSEQDSHKSDVIHR</sequence>
<dbReference type="PANTHER" id="PTHR12768:SF4">
    <property type="entry name" value="BECLIN-1"/>
    <property type="match status" value="1"/>
</dbReference>
<dbReference type="InterPro" id="IPR049270">
    <property type="entry name" value="CFAP58_CC"/>
</dbReference>
<feature type="compositionally biased region" description="Low complexity" evidence="2">
    <location>
        <begin position="868"/>
        <end position="890"/>
    </location>
</feature>
<name>A0ABD0L5G1_9CAEN</name>
<dbReference type="CDD" id="cd00229">
    <property type="entry name" value="SGNH_hydrolase"/>
    <property type="match status" value="1"/>
</dbReference>
<feature type="coiled-coil region" evidence="1">
    <location>
        <begin position="97"/>
        <end position="237"/>
    </location>
</feature>
<dbReference type="Gene3D" id="3.40.50.1110">
    <property type="entry name" value="SGNH hydrolase"/>
    <property type="match status" value="1"/>
</dbReference>